<accession>A0ABQ4K4C2</accession>
<evidence type="ECO:0000256" key="1">
    <source>
        <dbReference type="SAM" id="Phobius"/>
    </source>
</evidence>
<organism evidence="4 5">
    <name type="scientific">Siminovitchia fordii</name>
    <dbReference type="NCBI Taxonomy" id="254759"/>
    <lineage>
        <taxon>Bacteria</taxon>
        <taxon>Bacillati</taxon>
        <taxon>Bacillota</taxon>
        <taxon>Bacilli</taxon>
        <taxon>Bacillales</taxon>
        <taxon>Bacillaceae</taxon>
        <taxon>Siminovitchia</taxon>
    </lineage>
</organism>
<comment type="caution">
    <text evidence="4">The sequence shown here is derived from an EMBL/GenBank/DDBJ whole genome shotgun (WGS) entry which is preliminary data.</text>
</comment>
<dbReference type="RefSeq" id="WP_018707130.1">
    <property type="nucleotide sequence ID" value="NZ_BOQT01000005.1"/>
</dbReference>
<dbReference type="InterPro" id="IPR040680">
    <property type="entry name" value="DUF5643"/>
</dbReference>
<keyword evidence="1" id="KW-0472">Membrane</keyword>
<keyword evidence="1" id="KW-1133">Transmembrane helix</keyword>
<feature type="domain" description="DUF5643" evidence="3">
    <location>
        <begin position="223"/>
        <end position="331"/>
    </location>
</feature>
<keyword evidence="1" id="KW-0812">Transmembrane</keyword>
<dbReference type="InterPro" id="IPR025436">
    <property type="entry name" value="DUF4179"/>
</dbReference>
<dbReference type="Gene3D" id="2.60.40.1640">
    <property type="entry name" value="Conserved domain protein"/>
    <property type="match status" value="1"/>
</dbReference>
<name>A0ABQ4K4C2_9BACI</name>
<dbReference type="Pfam" id="PF13786">
    <property type="entry name" value="DUF4179"/>
    <property type="match status" value="1"/>
</dbReference>
<evidence type="ECO:0000313" key="5">
    <source>
        <dbReference type="Proteomes" id="UP000680279"/>
    </source>
</evidence>
<dbReference type="Pfam" id="PF18705">
    <property type="entry name" value="DUF5643"/>
    <property type="match status" value="1"/>
</dbReference>
<evidence type="ECO:0000259" key="3">
    <source>
        <dbReference type="Pfam" id="PF18705"/>
    </source>
</evidence>
<feature type="domain" description="DUF4179" evidence="2">
    <location>
        <begin position="43"/>
        <end position="136"/>
    </location>
</feature>
<proteinExistence type="predicted"/>
<evidence type="ECO:0000313" key="4">
    <source>
        <dbReference type="EMBL" id="GIN20590.1"/>
    </source>
</evidence>
<keyword evidence="5" id="KW-1185">Reference proteome</keyword>
<dbReference type="EMBL" id="BOQT01000005">
    <property type="protein sequence ID" value="GIN20590.1"/>
    <property type="molecule type" value="Genomic_DNA"/>
</dbReference>
<dbReference type="Proteomes" id="UP000680279">
    <property type="component" value="Unassembled WGS sequence"/>
</dbReference>
<feature type="transmembrane region" description="Helical" evidence="1">
    <location>
        <begin position="48"/>
        <end position="70"/>
    </location>
</feature>
<reference evidence="4 5" key="1">
    <citation type="submission" date="2021-03" db="EMBL/GenBank/DDBJ databases">
        <title>Antimicrobial resistance genes in bacteria isolated from Japanese honey, and their potential for conferring macrolide and lincosamide resistance in the American foulbrood pathogen Paenibacillus larvae.</title>
        <authorList>
            <person name="Okamoto M."/>
            <person name="Kumagai M."/>
            <person name="Kanamori H."/>
            <person name="Takamatsu D."/>
        </authorList>
    </citation>
    <scope>NUCLEOTIDE SEQUENCE [LARGE SCALE GENOMIC DNA]</scope>
    <source>
        <strain evidence="4 5">J1TS3</strain>
    </source>
</reference>
<gene>
    <name evidence="4" type="ORF">J1TS3_17240</name>
</gene>
<sequence length="366" mass="41122">MKDIYELLNDVDIDVNEFEEMEVSEWEKARIKKAVKQSIRQKKKTKKWIRDVGAAAIVTVLSVTIFGLTFPTYASNIPVIGDIFRFLDNGRTGLYENYKEYSTEMNLSQESNGIKVTINDAVYDGKTVSLTFSLESGRDLGDDPFLEGPLDIKGTSGSTGTYQISKVDENQYVGLITSSIFDKEEKDHIKVKWEIDRILLPTNKDIKGNWNFALTLDALAKDTQIIGQSVEQDGVKVSVGKVSATPISFTVYYDQIVSEEMRKKWHTVDADITIKDDLGNHYSGERNGGLGDSEGYHMNWNKTFEKLDPNATRLIITPHVEMHEYTSENFGGSEVTAEETTEVQIPSKSGKGNEAFVLEDIIVQLK</sequence>
<dbReference type="Gene3D" id="2.60.40.1630">
    <property type="entry name" value="bacillus anthracis domain"/>
    <property type="match status" value="1"/>
</dbReference>
<evidence type="ECO:0000259" key="2">
    <source>
        <dbReference type="Pfam" id="PF13786"/>
    </source>
</evidence>
<protein>
    <submittedName>
        <fullName evidence="4">ECF-type sigma factor negative effector</fullName>
    </submittedName>
</protein>